<dbReference type="PANTHER" id="PTHR32009">
    <property type="entry name" value="TMV RESISTANCE PROTEIN N-LIKE"/>
    <property type="match status" value="1"/>
</dbReference>
<evidence type="ECO:0000256" key="3">
    <source>
        <dbReference type="ARBA" id="ARBA00023027"/>
    </source>
</evidence>
<evidence type="ECO:0000313" key="7">
    <source>
        <dbReference type="Proteomes" id="UP000824469"/>
    </source>
</evidence>
<dbReference type="GO" id="GO:0007165">
    <property type="term" value="P:signal transduction"/>
    <property type="evidence" value="ECO:0007669"/>
    <property type="project" value="InterPro"/>
</dbReference>
<evidence type="ECO:0000256" key="2">
    <source>
        <dbReference type="ARBA" id="ARBA00022801"/>
    </source>
</evidence>
<dbReference type="EC" id="3.2.2.6" evidence="1"/>
<evidence type="ECO:0000256" key="1">
    <source>
        <dbReference type="ARBA" id="ARBA00011982"/>
    </source>
</evidence>
<accession>A0AA38G003</accession>
<dbReference type="PROSITE" id="PS50104">
    <property type="entry name" value="TIR"/>
    <property type="match status" value="1"/>
</dbReference>
<proteinExistence type="predicted"/>
<dbReference type="EMBL" id="JAHRHJ020000006">
    <property type="protein sequence ID" value="KAH9313270.1"/>
    <property type="molecule type" value="Genomic_DNA"/>
</dbReference>
<comment type="catalytic activity">
    <reaction evidence="4">
        <text>NAD(+) + H2O = ADP-D-ribose + nicotinamide + H(+)</text>
        <dbReference type="Rhea" id="RHEA:16301"/>
        <dbReference type="ChEBI" id="CHEBI:15377"/>
        <dbReference type="ChEBI" id="CHEBI:15378"/>
        <dbReference type="ChEBI" id="CHEBI:17154"/>
        <dbReference type="ChEBI" id="CHEBI:57540"/>
        <dbReference type="ChEBI" id="CHEBI:57967"/>
        <dbReference type="EC" id="3.2.2.6"/>
    </reaction>
    <physiologicalReaction direction="left-to-right" evidence="4">
        <dbReference type="Rhea" id="RHEA:16302"/>
    </physiologicalReaction>
</comment>
<dbReference type="PANTHER" id="PTHR32009:SF39">
    <property type="entry name" value="TIR DOMAIN-CONTAINING PROTEIN"/>
    <property type="match status" value="1"/>
</dbReference>
<name>A0AA38G003_TAXCH</name>
<dbReference type="Gene3D" id="3.40.50.10140">
    <property type="entry name" value="Toll/interleukin-1 receptor homology (TIR) domain"/>
    <property type="match status" value="1"/>
</dbReference>
<protein>
    <recommendedName>
        <fullName evidence="1">ADP-ribosyl cyclase/cyclic ADP-ribose hydrolase</fullName>
        <ecNumber evidence="1">3.2.2.6</ecNumber>
    </recommendedName>
</protein>
<evidence type="ECO:0000313" key="6">
    <source>
        <dbReference type="EMBL" id="KAH9313270.1"/>
    </source>
</evidence>
<evidence type="ECO:0000256" key="4">
    <source>
        <dbReference type="ARBA" id="ARBA00047304"/>
    </source>
</evidence>
<evidence type="ECO:0000259" key="5">
    <source>
        <dbReference type="PROSITE" id="PS50104"/>
    </source>
</evidence>
<feature type="domain" description="TIR" evidence="5">
    <location>
        <begin position="11"/>
        <end position="174"/>
    </location>
</feature>
<sequence length="242" mass="27412">MEEEMLDFIGEDYHVFINHRGPDVKKNLANLIYHVLRRSSLWVFLNQKELRAGDSLSPVIVSAIHSASVYIAIFSKRYAESAWCLNELLQMLQSDHHAKLIPVFCGVQPSDICYIGKGIYAESFQKHQHNGMVETQLVERWKEFLNKASDISGLVINMDQDDLGEFVNEIVEIVLKEVRTKPLDVAMHPVRLDEAAQDFHKEIFNQNELSESSSTLVVGIVGLGGSGNCNQSPSVYEEFLEM</sequence>
<comment type="caution">
    <text evidence="6">The sequence shown here is derived from an EMBL/GenBank/DDBJ whole genome shotgun (WGS) entry which is preliminary data.</text>
</comment>
<feature type="non-terminal residue" evidence="6">
    <location>
        <position position="242"/>
    </location>
</feature>
<keyword evidence="7" id="KW-1185">Reference proteome</keyword>
<dbReference type="InterPro" id="IPR000157">
    <property type="entry name" value="TIR_dom"/>
</dbReference>
<keyword evidence="2" id="KW-0378">Hydrolase</keyword>
<dbReference type="Proteomes" id="UP000824469">
    <property type="component" value="Unassembled WGS sequence"/>
</dbReference>
<dbReference type="SUPFAM" id="SSF52200">
    <property type="entry name" value="Toll/Interleukin receptor TIR domain"/>
    <property type="match status" value="1"/>
</dbReference>
<gene>
    <name evidence="6" type="ORF">KI387_028305</name>
</gene>
<dbReference type="Pfam" id="PF01582">
    <property type="entry name" value="TIR"/>
    <property type="match status" value="1"/>
</dbReference>
<organism evidence="6 7">
    <name type="scientific">Taxus chinensis</name>
    <name type="common">Chinese yew</name>
    <name type="synonym">Taxus wallichiana var. chinensis</name>
    <dbReference type="NCBI Taxonomy" id="29808"/>
    <lineage>
        <taxon>Eukaryota</taxon>
        <taxon>Viridiplantae</taxon>
        <taxon>Streptophyta</taxon>
        <taxon>Embryophyta</taxon>
        <taxon>Tracheophyta</taxon>
        <taxon>Spermatophyta</taxon>
        <taxon>Pinopsida</taxon>
        <taxon>Pinidae</taxon>
        <taxon>Conifers II</taxon>
        <taxon>Cupressales</taxon>
        <taxon>Taxaceae</taxon>
        <taxon>Taxus</taxon>
    </lineage>
</organism>
<reference evidence="6 7" key="1">
    <citation type="journal article" date="2021" name="Nat. Plants">
        <title>The Taxus genome provides insights into paclitaxel biosynthesis.</title>
        <authorList>
            <person name="Xiong X."/>
            <person name="Gou J."/>
            <person name="Liao Q."/>
            <person name="Li Y."/>
            <person name="Zhou Q."/>
            <person name="Bi G."/>
            <person name="Li C."/>
            <person name="Du R."/>
            <person name="Wang X."/>
            <person name="Sun T."/>
            <person name="Guo L."/>
            <person name="Liang H."/>
            <person name="Lu P."/>
            <person name="Wu Y."/>
            <person name="Zhang Z."/>
            <person name="Ro D.K."/>
            <person name="Shang Y."/>
            <person name="Huang S."/>
            <person name="Yan J."/>
        </authorList>
    </citation>
    <scope>NUCLEOTIDE SEQUENCE [LARGE SCALE GENOMIC DNA]</scope>
    <source>
        <strain evidence="6">Ta-2019</strain>
    </source>
</reference>
<dbReference type="InterPro" id="IPR035897">
    <property type="entry name" value="Toll_tir_struct_dom_sf"/>
</dbReference>
<dbReference type="AlphaFoldDB" id="A0AA38G003"/>
<dbReference type="OMA" id="HERNTMI"/>
<keyword evidence="3" id="KW-0520">NAD</keyword>
<dbReference type="GO" id="GO:0061809">
    <property type="term" value="F:NAD+ nucleosidase activity, cyclic ADP-ribose generating"/>
    <property type="evidence" value="ECO:0007669"/>
    <property type="project" value="UniProtKB-EC"/>
</dbReference>
<dbReference type="SMART" id="SM00255">
    <property type="entry name" value="TIR"/>
    <property type="match status" value="1"/>
</dbReference>